<dbReference type="EMBL" id="JBHUIO010000005">
    <property type="protein sequence ID" value="MFD2170498.1"/>
    <property type="molecule type" value="Genomic_DNA"/>
</dbReference>
<comment type="caution">
    <text evidence="1">The sequence shown here is derived from an EMBL/GenBank/DDBJ whole genome shotgun (WGS) entry which is preliminary data.</text>
</comment>
<dbReference type="RefSeq" id="WP_386046821.1">
    <property type="nucleotide sequence ID" value="NZ_JBHUIO010000005.1"/>
</dbReference>
<reference evidence="2" key="1">
    <citation type="journal article" date="2019" name="Int. J. Syst. Evol. Microbiol.">
        <title>The Global Catalogue of Microorganisms (GCM) 10K type strain sequencing project: providing services to taxonomists for standard genome sequencing and annotation.</title>
        <authorList>
            <consortium name="The Broad Institute Genomics Platform"/>
            <consortium name="The Broad Institute Genome Sequencing Center for Infectious Disease"/>
            <person name="Wu L."/>
            <person name="Ma J."/>
        </authorList>
    </citation>
    <scope>NUCLEOTIDE SEQUENCE [LARGE SCALE GENOMIC DNA]</scope>
    <source>
        <strain evidence="2">CGMCC 1.13574</strain>
    </source>
</reference>
<organism evidence="1 2">
    <name type="scientific">Tumebacillus lipolyticus</name>
    <dbReference type="NCBI Taxonomy" id="1280370"/>
    <lineage>
        <taxon>Bacteria</taxon>
        <taxon>Bacillati</taxon>
        <taxon>Bacillota</taxon>
        <taxon>Bacilli</taxon>
        <taxon>Bacillales</taxon>
        <taxon>Alicyclobacillaceae</taxon>
        <taxon>Tumebacillus</taxon>
    </lineage>
</organism>
<dbReference type="Pfam" id="PF14091">
    <property type="entry name" value="DUF4269"/>
    <property type="match status" value="1"/>
</dbReference>
<evidence type="ECO:0000313" key="2">
    <source>
        <dbReference type="Proteomes" id="UP001597343"/>
    </source>
</evidence>
<keyword evidence="2" id="KW-1185">Reference proteome</keyword>
<evidence type="ECO:0000313" key="1">
    <source>
        <dbReference type="EMBL" id="MFD2170498.1"/>
    </source>
</evidence>
<dbReference type="Proteomes" id="UP001597343">
    <property type="component" value="Unassembled WGS sequence"/>
</dbReference>
<name>A0ABW4ZWX7_9BACL</name>
<proteinExistence type="predicted"/>
<sequence>MFRTINYLESGNEVQRRAFQVIHQLGILEDMSKYNPVLCGTIPIAIDIKGSDLDIILEVYEPDRFSKDVKSRYGQLDGFVLRDLTMSDMPTVLTNFHYGGFEFELFAQPRAVEQQNAYLHMLVEHHLLMTNPQIKAEIIRLKEQGMKTEPAFAHVLGLAGDPYDELLVLGTELGVINGVGEL</sequence>
<dbReference type="InterPro" id="IPR025365">
    <property type="entry name" value="DUF4269"/>
</dbReference>
<accession>A0ABW4ZWX7</accession>
<protein>
    <submittedName>
        <fullName evidence="1">DUF4269 domain-containing protein</fullName>
    </submittedName>
</protein>
<gene>
    <name evidence="1" type="ORF">ACFSOY_10835</name>
</gene>